<dbReference type="PANTHER" id="PTHR43280:SF2">
    <property type="entry name" value="HTH-TYPE TRANSCRIPTIONAL REGULATOR EXSA"/>
    <property type="match status" value="1"/>
</dbReference>
<gene>
    <name evidence="5" type="ORF">AAY42_05810</name>
</gene>
<evidence type="ECO:0000313" key="5">
    <source>
        <dbReference type="EMBL" id="KQC29462.1"/>
    </source>
</evidence>
<proteinExistence type="predicted"/>
<dbReference type="RefSeq" id="WP_055393261.1">
    <property type="nucleotide sequence ID" value="NZ_LCTZ01000002.1"/>
</dbReference>
<evidence type="ECO:0000313" key="6">
    <source>
        <dbReference type="Proteomes" id="UP000050827"/>
    </source>
</evidence>
<dbReference type="InterPro" id="IPR009057">
    <property type="entry name" value="Homeodomain-like_sf"/>
</dbReference>
<reference evidence="5 6" key="1">
    <citation type="submission" date="2015-04" db="EMBL/GenBank/DDBJ databases">
        <title>Complete genome of flavobacterium.</title>
        <authorList>
            <person name="Kwon Y.M."/>
            <person name="Kim S.-J."/>
        </authorList>
    </citation>
    <scope>NUCLEOTIDE SEQUENCE [LARGE SCALE GENOMIC DNA]</scope>
    <source>
        <strain evidence="5 6">DK169</strain>
    </source>
</reference>
<dbReference type="OrthoDB" id="4480133at2"/>
<dbReference type="PRINTS" id="PR00032">
    <property type="entry name" value="HTHARAC"/>
</dbReference>
<dbReference type="EMBL" id="LCTZ01000002">
    <property type="protein sequence ID" value="KQC29462.1"/>
    <property type="molecule type" value="Genomic_DNA"/>
</dbReference>
<organism evidence="5 6">
    <name type="scientific">Flagellimonas eckloniae</name>
    <dbReference type="NCBI Taxonomy" id="346185"/>
    <lineage>
        <taxon>Bacteria</taxon>
        <taxon>Pseudomonadati</taxon>
        <taxon>Bacteroidota</taxon>
        <taxon>Flavobacteriia</taxon>
        <taxon>Flavobacteriales</taxon>
        <taxon>Flavobacteriaceae</taxon>
        <taxon>Flagellimonas</taxon>
    </lineage>
</organism>
<feature type="domain" description="HTH araC/xylS-type" evidence="4">
    <location>
        <begin position="179"/>
        <end position="277"/>
    </location>
</feature>
<dbReference type="GO" id="GO:0043565">
    <property type="term" value="F:sequence-specific DNA binding"/>
    <property type="evidence" value="ECO:0007669"/>
    <property type="project" value="InterPro"/>
</dbReference>
<dbReference type="PROSITE" id="PS01124">
    <property type="entry name" value="HTH_ARAC_FAMILY_2"/>
    <property type="match status" value="1"/>
</dbReference>
<evidence type="ECO:0000256" key="1">
    <source>
        <dbReference type="ARBA" id="ARBA00023015"/>
    </source>
</evidence>
<dbReference type="PANTHER" id="PTHR43280">
    <property type="entry name" value="ARAC-FAMILY TRANSCRIPTIONAL REGULATOR"/>
    <property type="match status" value="1"/>
</dbReference>
<dbReference type="GO" id="GO:0003700">
    <property type="term" value="F:DNA-binding transcription factor activity"/>
    <property type="evidence" value="ECO:0007669"/>
    <property type="project" value="InterPro"/>
</dbReference>
<evidence type="ECO:0000259" key="4">
    <source>
        <dbReference type="PROSITE" id="PS01124"/>
    </source>
</evidence>
<dbReference type="InterPro" id="IPR020449">
    <property type="entry name" value="Tscrpt_reg_AraC-type_HTH"/>
</dbReference>
<dbReference type="SMART" id="SM00342">
    <property type="entry name" value="HTH_ARAC"/>
    <property type="match status" value="1"/>
</dbReference>
<dbReference type="AlphaFoldDB" id="A0A0Q1BGH9"/>
<dbReference type="Pfam" id="PF22200">
    <property type="entry name" value="ExsA_N"/>
    <property type="match status" value="1"/>
</dbReference>
<dbReference type="SUPFAM" id="SSF46689">
    <property type="entry name" value="Homeodomain-like"/>
    <property type="match status" value="2"/>
</dbReference>
<accession>A0A0Q1BGH9</accession>
<sequence length="280" mass="32403">MTQDHKSFKYKDFTIVEKLTVSTPLKYEAIFQDKGCFIYFKNGNTKLLSSEHNTEIKGKEAVLLKCGSNFLEVLQNNTNEELETIVIHLFPELLKEIYKNEIPTAIVKRTESEQSLKISSNDLITKFIDSLEFYFDNPSLVNNDLLELKVKELLLLLIQTNYIDSVQELITDLYSVKTIKLNEVVTLHTFSNLSVNEMAKLCNMSLSSFKRAFKTFFNDSPNNYLNTKKIEKAKELLQISELNISDIAYETGFNDPQYFTRLFKKRIGLSPSEFRSQHTV</sequence>
<keyword evidence="2" id="KW-0238">DNA-binding</keyword>
<keyword evidence="6" id="KW-1185">Reference proteome</keyword>
<dbReference type="Proteomes" id="UP000050827">
    <property type="component" value="Unassembled WGS sequence"/>
</dbReference>
<keyword evidence="1" id="KW-0805">Transcription regulation</keyword>
<dbReference type="PROSITE" id="PS00041">
    <property type="entry name" value="HTH_ARAC_FAMILY_1"/>
    <property type="match status" value="1"/>
</dbReference>
<keyword evidence="3" id="KW-0804">Transcription</keyword>
<comment type="caution">
    <text evidence="5">The sequence shown here is derived from an EMBL/GenBank/DDBJ whole genome shotgun (WGS) entry which is preliminary data.</text>
</comment>
<dbReference type="InterPro" id="IPR018062">
    <property type="entry name" value="HTH_AraC-typ_CS"/>
</dbReference>
<name>A0A0Q1BGH9_9FLAO</name>
<dbReference type="Pfam" id="PF12833">
    <property type="entry name" value="HTH_18"/>
    <property type="match status" value="1"/>
</dbReference>
<evidence type="ECO:0000256" key="2">
    <source>
        <dbReference type="ARBA" id="ARBA00023125"/>
    </source>
</evidence>
<protein>
    <submittedName>
        <fullName evidence="5">AraC family transcriptional regulator</fullName>
    </submittedName>
</protein>
<dbReference type="InterPro" id="IPR054015">
    <property type="entry name" value="ExsA-like_N"/>
</dbReference>
<dbReference type="STRING" id="346185.AAY42_05810"/>
<dbReference type="Gene3D" id="1.10.10.60">
    <property type="entry name" value="Homeodomain-like"/>
    <property type="match status" value="2"/>
</dbReference>
<dbReference type="InterPro" id="IPR018060">
    <property type="entry name" value="HTH_AraC"/>
</dbReference>
<evidence type="ECO:0000256" key="3">
    <source>
        <dbReference type="ARBA" id="ARBA00023163"/>
    </source>
</evidence>